<accession>A0A7K1KTD7</accession>
<keyword evidence="4" id="KW-1185">Reference proteome</keyword>
<sequence length="566" mass="59170">MRRWRTTLTIGAALAALLVAPQAATASPATPATRAEPGAAARPPLPGSSGPLFTLGHSKIKAKPKPKAADHTVTLRGVNVDGNPVAPLASLVDATTGAEFALVEAGDTLTGSVPDGDYSLTGIVLTGPREAPTDLALYGDPTLQVHADVDLLLDARTAAEVKAVSPSATAARVVNHAQLVQTIAGQELVTIISGYPGLSLRAWPSANTTRPYHFLYAESQSEPLTTLPSPRVYNLAFPTAGHIPSTLTFAATPESLALVNTTYSTQGVPSVTPGPHIDYADFNGIGAAPGLQHPAGAPSTQRVYYTANGVKWKGLYFYYLNGVQVVEQQTGFRSYTAGTTSSATWNKAAFGPTMKVGHGQGLLLARPMLADTGQLGYENSAGNNSQGTTGTLTLFRNGQKFGETSTNPLAGDWTVPADSAQYRLDLSATRQVPWSRYATGIKTSWSFTSTERPEDPFEHLRGLLQPRITGGFDANGRAPYGTTFPLAVAVERPEGGTAVTSVSLEVSFNDGATWTAAPLTPAGTDRWTAGIAHPATGNGYAALRFKAADGSGNAVQQTVTRAYGLR</sequence>
<evidence type="ECO:0000256" key="2">
    <source>
        <dbReference type="SAM" id="SignalP"/>
    </source>
</evidence>
<dbReference type="EMBL" id="WOFH01000001">
    <property type="protein sequence ID" value="MUN35439.1"/>
    <property type="molecule type" value="Genomic_DNA"/>
</dbReference>
<proteinExistence type="predicted"/>
<gene>
    <name evidence="3" type="ORF">GNZ18_02325</name>
</gene>
<feature type="region of interest" description="Disordered" evidence="1">
    <location>
        <begin position="28"/>
        <end position="52"/>
    </location>
</feature>
<name>A0A7K1KTD7_9ACTN</name>
<dbReference type="AlphaFoldDB" id="A0A7K1KTD7"/>
<dbReference type="RefSeq" id="WP_156214387.1">
    <property type="nucleotide sequence ID" value="NZ_WOFH01000001.1"/>
</dbReference>
<comment type="caution">
    <text evidence="3">The sequence shown here is derived from an EMBL/GenBank/DDBJ whole genome shotgun (WGS) entry which is preliminary data.</text>
</comment>
<evidence type="ECO:0000313" key="4">
    <source>
        <dbReference type="Proteomes" id="UP000432015"/>
    </source>
</evidence>
<evidence type="ECO:0000256" key="1">
    <source>
        <dbReference type="SAM" id="MobiDB-lite"/>
    </source>
</evidence>
<feature type="signal peptide" evidence="2">
    <location>
        <begin position="1"/>
        <end position="26"/>
    </location>
</feature>
<evidence type="ECO:0008006" key="5">
    <source>
        <dbReference type="Google" id="ProtNLM"/>
    </source>
</evidence>
<evidence type="ECO:0000313" key="3">
    <source>
        <dbReference type="EMBL" id="MUN35439.1"/>
    </source>
</evidence>
<reference evidence="3 4" key="1">
    <citation type="submission" date="2019-11" db="EMBL/GenBank/DDBJ databases">
        <authorList>
            <person name="Cao P."/>
        </authorList>
    </citation>
    <scope>NUCLEOTIDE SEQUENCE [LARGE SCALE GENOMIC DNA]</scope>
    <source>
        <strain evidence="3 4">NEAU-AAG5</strain>
    </source>
</reference>
<dbReference type="Proteomes" id="UP000432015">
    <property type="component" value="Unassembled WGS sequence"/>
</dbReference>
<feature type="chain" id="PRO_5029857004" description="Carboxypeptidase regulatory-like domain-containing protein" evidence="2">
    <location>
        <begin position="27"/>
        <end position="566"/>
    </location>
</feature>
<organism evidence="3 4">
    <name type="scientific">Actinomadura litoris</name>
    <dbReference type="NCBI Taxonomy" id="2678616"/>
    <lineage>
        <taxon>Bacteria</taxon>
        <taxon>Bacillati</taxon>
        <taxon>Actinomycetota</taxon>
        <taxon>Actinomycetes</taxon>
        <taxon>Streptosporangiales</taxon>
        <taxon>Thermomonosporaceae</taxon>
        <taxon>Actinomadura</taxon>
    </lineage>
</organism>
<protein>
    <recommendedName>
        <fullName evidence="5">Carboxypeptidase regulatory-like domain-containing protein</fullName>
    </recommendedName>
</protein>
<keyword evidence="2" id="KW-0732">Signal</keyword>